<dbReference type="SUPFAM" id="SSF52218">
    <property type="entry name" value="Flavoproteins"/>
    <property type="match status" value="1"/>
</dbReference>
<dbReference type="Pfam" id="PF03358">
    <property type="entry name" value="FMN_red"/>
    <property type="match status" value="1"/>
</dbReference>
<organism evidence="2 3">
    <name type="scientific">Kribbella deserti</name>
    <dbReference type="NCBI Taxonomy" id="1926257"/>
    <lineage>
        <taxon>Bacteria</taxon>
        <taxon>Bacillati</taxon>
        <taxon>Actinomycetota</taxon>
        <taxon>Actinomycetes</taxon>
        <taxon>Propionibacteriales</taxon>
        <taxon>Kribbellaceae</taxon>
        <taxon>Kribbella</taxon>
    </lineage>
</organism>
<dbReference type="InterPro" id="IPR029039">
    <property type="entry name" value="Flavoprotein-like_sf"/>
</dbReference>
<protein>
    <submittedName>
        <fullName evidence="2">NADPH-dependent FMN reductase</fullName>
        <ecNumber evidence="2">1.-.-.-</ecNumber>
    </submittedName>
</protein>
<reference evidence="2 3" key="1">
    <citation type="submission" date="2024-09" db="EMBL/GenBank/DDBJ databases">
        <authorList>
            <person name="Sun Q."/>
            <person name="Mori K."/>
        </authorList>
    </citation>
    <scope>NUCLEOTIDE SEQUENCE [LARGE SCALE GENOMIC DNA]</scope>
    <source>
        <strain evidence="2 3">CGMCC 1.15906</strain>
    </source>
</reference>
<proteinExistence type="predicted"/>
<dbReference type="PANTHER" id="PTHR30543:SF21">
    <property type="entry name" value="NAD(P)H-DEPENDENT FMN REDUCTASE LOT6"/>
    <property type="match status" value="1"/>
</dbReference>
<dbReference type="InterPro" id="IPR050712">
    <property type="entry name" value="NAD(P)H-dep_reductase"/>
</dbReference>
<keyword evidence="3" id="KW-1185">Reference proteome</keyword>
<dbReference type="EMBL" id="JBHLTC010000053">
    <property type="protein sequence ID" value="MFC0629386.1"/>
    <property type="molecule type" value="Genomic_DNA"/>
</dbReference>
<evidence type="ECO:0000313" key="2">
    <source>
        <dbReference type="EMBL" id="MFC0629386.1"/>
    </source>
</evidence>
<feature type="domain" description="NADPH-dependent FMN reductase-like" evidence="1">
    <location>
        <begin position="13"/>
        <end position="159"/>
    </location>
</feature>
<comment type="caution">
    <text evidence="2">The sequence shown here is derived from an EMBL/GenBank/DDBJ whole genome shotgun (WGS) entry which is preliminary data.</text>
</comment>
<dbReference type="PANTHER" id="PTHR30543">
    <property type="entry name" value="CHROMATE REDUCTASE"/>
    <property type="match status" value="1"/>
</dbReference>
<dbReference type="InterPro" id="IPR005025">
    <property type="entry name" value="FMN_Rdtase-like_dom"/>
</dbReference>
<gene>
    <name evidence="2" type="ORF">ACFFGN_35300</name>
</gene>
<dbReference type="EC" id="1.-.-.-" evidence="2"/>
<dbReference type="RefSeq" id="WP_380057375.1">
    <property type="nucleotide sequence ID" value="NZ_JBHLTC010000053.1"/>
</dbReference>
<dbReference type="GO" id="GO:0016491">
    <property type="term" value="F:oxidoreductase activity"/>
    <property type="evidence" value="ECO:0007669"/>
    <property type="project" value="UniProtKB-KW"/>
</dbReference>
<keyword evidence="2" id="KW-0560">Oxidoreductase</keyword>
<evidence type="ECO:0000313" key="3">
    <source>
        <dbReference type="Proteomes" id="UP001589890"/>
    </source>
</evidence>
<name>A0ABV6QXL5_9ACTN</name>
<dbReference type="Gene3D" id="3.40.50.360">
    <property type="match status" value="1"/>
</dbReference>
<accession>A0ABV6QXL5</accession>
<evidence type="ECO:0000259" key="1">
    <source>
        <dbReference type="Pfam" id="PF03358"/>
    </source>
</evidence>
<sequence length="208" mass="22774">MAITVDIQGQPPIKIAVIIGSVREGRSGGAIADWFIGRAAQRPDINLDVIDLLKISLPLTLPDKRRATPEVARLLQNVSPRLAAADGFVVVTPEYNHSFPASLKNLIDWHNEEWHAKPIAFVSYGGRSGGLRAVEQLRAVFAELHAATIRATVSFHKPWDSFDADGSPVDPTLCSGAVKSMLDQLLWWADALRYARAIRPYSTGPQTD</sequence>
<dbReference type="Proteomes" id="UP001589890">
    <property type="component" value="Unassembled WGS sequence"/>
</dbReference>